<name>A0A9P4HPA1_9PEZI</name>
<accession>A0A9P4HPA1</accession>
<feature type="non-terminal residue" evidence="3">
    <location>
        <position position="201"/>
    </location>
</feature>
<dbReference type="AlphaFoldDB" id="A0A9P4HPA1"/>
<evidence type="ECO:0000256" key="1">
    <source>
        <dbReference type="SAM" id="MobiDB-lite"/>
    </source>
</evidence>
<dbReference type="Pfam" id="PF10197">
    <property type="entry name" value="Cir_N"/>
    <property type="match status" value="1"/>
</dbReference>
<organism evidence="3 4">
    <name type="scientific">Saccharata proteae CBS 121410</name>
    <dbReference type="NCBI Taxonomy" id="1314787"/>
    <lineage>
        <taxon>Eukaryota</taxon>
        <taxon>Fungi</taxon>
        <taxon>Dikarya</taxon>
        <taxon>Ascomycota</taxon>
        <taxon>Pezizomycotina</taxon>
        <taxon>Dothideomycetes</taxon>
        <taxon>Dothideomycetes incertae sedis</taxon>
        <taxon>Botryosphaeriales</taxon>
        <taxon>Saccharataceae</taxon>
        <taxon>Saccharata</taxon>
    </lineage>
</organism>
<dbReference type="SMART" id="SM01083">
    <property type="entry name" value="Cir_N"/>
    <property type="match status" value="1"/>
</dbReference>
<reference evidence="3" key="1">
    <citation type="journal article" date="2020" name="Stud. Mycol.">
        <title>101 Dothideomycetes genomes: a test case for predicting lifestyles and emergence of pathogens.</title>
        <authorList>
            <person name="Haridas S."/>
            <person name="Albert R."/>
            <person name="Binder M."/>
            <person name="Bloem J."/>
            <person name="Labutti K."/>
            <person name="Salamov A."/>
            <person name="Andreopoulos B."/>
            <person name="Baker S."/>
            <person name="Barry K."/>
            <person name="Bills G."/>
            <person name="Bluhm B."/>
            <person name="Cannon C."/>
            <person name="Castanera R."/>
            <person name="Culley D."/>
            <person name="Daum C."/>
            <person name="Ezra D."/>
            <person name="Gonzalez J."/>
            <person name="Henrissat B."/>
            <person name="Kuo A."/>
            <person name="Liang C."/>
            <person name="Lipzen A."/>
            <person name="Lutzoni F."/>
            <person name="Magnuson J."/>
            <person name="Mondo S."/>
            <person name="Nolan M."/>
            <person name="Ohm R."/>
            <person name="Pangilinan J."/>
            <person name="Park H.-J."/>
            <person name="Ramirez L."/>
            <person name="Alfaro M."/>
            <person name="Sun H."/>
            <person name="Tritt A."/>
            <person name="Yoshinaga Y."/>
            <person name="Zwiers L.-H."/>
            <person name="Turgeon B."/>
            <person name="Goodwin S."/>
            <person name="Spatafora J."/>
            <person name="Crous P."/>
            <person name="Grigoriev I."/>
        </authorList>
    </citation>
    <scope>NUCLEOTIDE SEQUENCE</scope>
    <source>
        <strain evidence="3">CBS 121410</strain>
    </source>
</reference>
<feature type="domain" description="CBF1-interacting co-repressor CIR N-terminal" evidence="2">
    <location>
        <begin position="10"/>
        <end position="46"/>
    </location>
</feature>
<dbReference type="InterPro" id="IPR039875">
    <property type="entry name" value="LENG1-like"/>
</dbReference>
<keyword evidence="4" id="KW-1185">Reference proteome</keyword>
<dbReference type="InterPro" id="IPR019339">
    <property type="entry name" value="CIR_N_dom"/>
</dbReference>
<evidence type="ECO:0000313" key="4">
    <source>
        <dbReference type="Proteomes" id="UP000799776"/>
    </source>
</evidence>
<feature type="compositionally biased region" description="Basic and acidic residues" evidence="1">
    <location>
        <begin position="165"/>
        <end position="194"/>
    </location>
</feature>
<feature type="compositionally biased region" description="Polar residues" evidence="1">
    <location>
        <begin position="66"/>
        <end position="78"/>
    </location>
</feature>
<protein>
    <recommendedName>
        <fullName evidence="2">CBF1-interacting co-repressor CIR N-terminal domain-containing protein</fullName>
    </recommendedName>
</protein>
<feature type="compositionally biased region" description="Basic and acidic residues" evidence="1">
    <location>
        <begin position="117"/>
        <end position="132"/>
    </location>
</feature>
<dbReference type="PANTHER" id="PTHR22093">
    <property type="entry name" value="LEUKOCYTE RECEPTOR CLUSTER LRC MEMBER 1"/>
    <property type="match status" value="1"/>
</dbReference>
<feature type="compositionally biased region" description="Basic and acidic residues" evidence="1">
    <location>
        <begin position="36"/>
        <end position="59"/>
    </location>
</feature>
<feature type="compositionally biased region" description="Basic and acidic residues" evidence="1">
    <location>
        <begin position="79"/>
        <end position="101"/>
    </location>
</feature>
<dbReference type="Proteomes" id="UP000799776">
    <property type="component" value="Unassembled WGS sequence"/>
</dbReference>
<dbReference type="OrthoDB" id="2159131at2759"/>
<evidence type="ECO:0000259" key="2">
    <source>
        <dbReference type="SMART" id="SM01083"/>
    </source>
</evidence>
<sequence length="201" mass="23128">MPLKLLPHKSWNVYNTANIERVRRDEAAAQAAQEEEDRRQDARDAERRIAILRGERVSSEPKAGSESGSQVAAQLQSRIQKEDGPEIKGSTRDHGDDEARRNARKRRRLAGEDDTDRDIRVARLEEEERRAAAESSHLQLRKKDNKGAADAPITDQAGHINLFPVDERAAMEKGKRRGNSEYEKEKERKERELEDQYTMRF</sequence>
<comment type="caution">
    <text evidence="3">The sequence shown here is derived from an EMBL/GenBank/DDBJ whole genome shotgun (WGS) entry which is preliminary data.</text>
</comment>
<dbReference type="EMBL" id="ML978884">
    <property type="protein sequence ID" value="KAF2083136.1"/>
    <property type="molecule type" value="Genomic_DNA"/>
</dbReference>
<gene>
    <name evidence="3" type="ORF">K490DRAFT_60753</name>
</gene>
<feature type="region of interest" description="Disordered" evidence="1">
    <location>
        <begin position="25"/>
        <end position="201"/>
    </location>
</feature>
<proteinExistence type="predicted"/>
<dbReference type="PANTHER" id="PTHR22093:SF0">
    <property type="entry name" value="LEUKOCYTE RECEPTOR CLUSTER MEMBER 1"/>
    <property type="match status" value="1"/>
</dbReference>
<evidence type="ECO:0000313" key="3">
    <source>
        <dbReference type="EMBL" id="KAF2083136.1"/>
    </source>
</evidence>